<proteinExistence type="predicted"/>
<dbReference type="InterPro" id="IPR018669">
    <property type="entry name" value="Toxin_HigB"/>
</dbReference>
<dbReference type="Pfam" id="PF09907">
    <property type="entry name" value="HigB_toxin"/>
    <property type="match status" value="1"/>
</dbReference>
<evidence type="ECO:0000313" key="2">
    <source>
        <dbReference type="EMBL" id="VFJ64865.1"/>
    </source>
</evidence>
<reference evidence="1" key="1">
    <citation type="submission" date="2019-02" db="EMBL/GenBank/DDBJ databases">
        <authorList>
            <person name="Gruber-Vodicka R. H."/>
            <person name="Seah K. B. B."/>
        </authorList>
    </citation>
    <scope>NUCLEOTIDE SEQUENCE</scope>
    <source>
        <strain evidence="2">BECK_BZ163</strain>
        <strain evidence="3">BECK_BZ164</strain>
        <strain evidence="1">BECK_BZ165</strain>
    </source>
</reference>
<name>A0A450TC43_9GAMM</name>
<dbReference type="GO" id="GO:0003723">
    <property type="term" value="F:RNA binding"/>
    <property type="evidence" value="ECO:0007669"/>
    <property type="project" value="InterPro"/>
</dbReference>
<dbReference type="GO" id="GO:0110001">
    <property type="term" value="C:toxin-antitoxin complex"/>
    <property type="evidence" value="ECO:0007669"/>
    <property type="project" value="InterPro"/>
</dbReference>
<protein>
    <submittedName>
        <fullName evidence="1">mRNA interferase HigB</fullName>
    </submittedName>
</protein>
<accession>A0A450TC43</accession>
<sequence length="94" mass="11289">MKVLGRDKLVKFWRGHTQAKNALEVWFDKVKNAVWETPQDIKNRHRNVDFLPGNRVIFNIKGNHYRLVVKVRYQNGIVLIEWLGTHAEYDKQRF</sequence>
<gene>
    <name evidence="2" type="ORF">BECKFM1743A_GA0114220_103658</name>
    <name evidence="3" type="ORF">BECKFM1743B_GA0114221_103668</name>
    <name evidence="1" type="ORF">BECKFM1743C_GA0114222_103678</name>
</gene>
<dbReference type="AlphaFoldDB" id="A0A450TC43"/>
<dbReference type="GO" id="GO:0004519">
    <property type="term" value="F:endonuclease activity"/>
    <property type="evidence" value="ECO:0007669"/>
    <property type="project" value="InterPro"/>
</dbReference>
<evidence type="ECO:0000313" key="1">
    <source>
        <dbReference type="EMBL" id="VFJ64390.1"/>
    </source>
</evidence>
<dbReference type="EMBL" id="CAADFL010000366">
    <property type="protein sequence ID" value="VFK15343.1"/>
    <property type="molecule type" value="Genomic_DNA"/>
</dbReference>
<dbReference type="EMBL" id="CAADFA010000367">
    <property type="protein sequence ID" value="VFJ64390.1"/>
    <property type="molecule type" value="Genomic_DNA"/>
</dbReference>
<dbReference type="SUPFAM" id="SSF160574">
    <property type="entry name" value="BT0923-like"/>
    <property type="match status" value="1"/>
</dbReference>
<dbReference type="EMBL" id="CAADEZ010000365">
    <property type="protein sequence ID" value="VFJ64865.1"/>
    <property type="molecule type" value="Genomic_DNA"/>
</dbReference>
<organism evidence="1">
    <name type="scientific">Candidatus Kentrum sp. FM</name>
    <dbReference type="NCBI Taxonomy" id="2126340"/>
    <lineage>
        <taxon>Bacteria</taxon>
        <taxon>Pseudomonadati</taxon>
        <taxon>Pseudomonadota</taxon>
        <taxon>Gammaproteobacteria</taxon>
        <taxon>Candidatus Kentrum</taxon>
    </lineage>
</organism>
<evidence type="ECO:0000313" key="3">
    <source>
        <dbReference type="EMBL" id="VFK15343.1"/>
    </source>
</evidence>